<dbReference type="GO" id="GO:0005886">
    <property type="term" value="C:plasma membrane"/>
    <property type="evidence" value="ECO:0007669"/>
    <property type="project" value="UniProtKB-SubCell"/>
</dbReference>
<evidence type="ECO:0000256" key="3">
    <source>
        <dbReference type="ARBA" id="ARBA00022475"/>
    </source>
</evidence>
<dbReference type="PROSITE" id="PS50928">
    <property type="entry name" value="ABC_TM1"/>
    <property type="match status" value="1"/>
</dbReference>
<dbReference type="Proteomes" id="UP000272528">
    <property type="component" value="Chromosome"/>
</dbReference>
<dbReference type="InterPro" id="IPR000515">
    <property type="entry name" value="MetI-like"/>
</dbReference>
<organism evidence="9 10">
    <name type="scientific">Paenibacillus albus</name>
    <dbReference type="NCBI Taxonomy" id="2495582"/>
    <lineage>
        <taxon>Bacteria</taxon>
        <taxon>Bacillati</taxon>
        <taxon>Bacillota</taxon>
        <taxon>Bacilli</taxon>
        <taxon>Bacillales</taxon>
        <taxon>Paenibacillaceae</taxon>
        <taxon>Paenibacillus</taxon>
    </lineage>
</organism>
<evidence type="ECO:0000256" key="7">
    <source>
        <dbReference type="RuleBase" id="RU363032"/>
    </source>
</evidence>
<evidence type="ECO:0000256" key="4">
    <source>
        <dbReference type="ARBA" id="ARBA00022692"/>
    </source>
</evidence>
<sequence>MDIAKEYRAAPKVKAIRSKPTFLQSLRSLVKHWQLSLMLLPVVAAFLIFSYFPLLWLLIAFKDYNIGKGLWGSPWVGWKHFHMIFTYPDMLQLIRNTVFISLLNLGFGFPAAILFALLLNEIKHSAFKRTVQTLTYLPYFIPWTIMAGFILLMFSIDGLINNVLVDYFGLDPKNFLTNNTSFIQLLIGSAIWKGMGWSSIIYLAAIAGVNPQLYEAAHIDGASRLQRIVSITIPSIAPVIGITFILQVGGLMSSNFDQIYNMYNAQVYKVADVIDTFVVRMGVTQMQYSITTAMGLFKGVVGFILIILSNYIIRKTSDSENSLW</sequence>
<dbReference type="PANTHER" id="PTHR43227:SF11">
    <property type="entry name" value="BLL4140 PROTEIN"/>
    <property type="match status" value="1"/>
</dbReference>
<dbReference type="PANTHER" id="PTHR43227">
    <property type="entry name" value="BLL4140 PROTEIN"/>
    <property type="match status" value="1"/>
</dbReference>
<keyword evidence="10" id="KW-1185">Reference proteome</keyword>
<evidence type="ECO:0000259" key="8">
    <source>
        <dbReference type="PROSITE" id="PS50928"/>
    </source>
</evidence>
<protein>
    <submittedName>
        <fullName evidence="9">Sugar ABC transporter permease</fullName>
    </submittedName>
</protein>
<evidence type="ECO:0000313" key="10">
    <source>
        <dbReference type="Proteomes" id="UP000272528"/>
    </source>
</evidence>
<gene>
    <name evidence="9" type="ORF">EJC50_16435</name>
</gene>
<comment type="similarity">
    <text evidence="7">Belongs to the binding-protein-dependent transport system permease family.</text>
</comment>
<dbReference type="Pfam" id="PF00528">
    <property type="entry name" value="BPD_transp_1"/>
    <property type="match status" value="1"/>
</dbReference>
<dbReference type="AlphaFoldDB" id="A0A3Q8X672"/>
<keyword evidence="2 7" id="KW-0813">Transport</keyword>
<evidence type="ECO:0000256" key="2">
    <source>
        <dbReference type="ARBA" id="ARBA00022448"/>
    </source>
</evidence>
<keyword evidence="4 7" id="KW-0812">Transmembrane</keyword>
<evidence type="ECO:0000256" key="1">
    <source>
        <dbReference type="ARBA" id="ARBA00004651"/>
    </source>
</evidence>
<dbReference type="CDD" id="cd06261">
    <property type="entry name" value="TM_PBP2"/>
    <property type="match status" value="1"/>
</dbReference>
<evidence type="ECO:0000256" key="5">
    <source>
        <dbReference type="ARBA" id="ARBA00022989"/>
    </source>
</evidence>
<dbReference type="KEGG" id="palb:EJC50_16435"/>
<dbReference type="SUPFAM" id="SSF161098">
    <property type="entry name" value="MetI-like"/>
    <property type="match status" value="1"/>
</dbReference>
<feature type="transmembrane region" description="Helical" evidence="7">
    <location>
        <begin position="181"/>
        <end position="207"/>
    </location>
</feature>
<dbReference type="GO" id="GO:0055085">
    <property type="term" value="P:transmembrane transport"/>
    <property type="evidence" value="ECO:0007669"/>
    <property type="project" value="InterPro"/>
</dbReference>
<evidence type="ECO:0000256" key="6">
    <source>
        <dbReference type="ARBA" id="ARBA00023136"/>
    </source>
</evidence>
<keyword evidence="6 7" id="KW-0472">Membrane</keyword>
<dbReference type="Gene3D" id="1.10.3720.10">
    <property type="entry name" value="MetI-like"/>
    <property type="match status" value="1"/>
</dbReference>
<evidence type="ECO:0000313" key="9">
    <source>
        <dbReference type="EMBL" id="AZN41077.1"/>
    </source>
</evidence>
<feature type="transmembrane region" description="Helical" evidence="7">
    <location>
        <begin position="140"/>
        <end position="161"/>
    </location>
</feature>
<dbReference type="InterPro" id="IPR050809">
    <property type="entry name" value="UgpAE/MalFG_permease"/>
</dbReference>
<feature type="domain" description="ABC transmembrane type-1" evidence="8">
    <location>
        <begin position="94"/>
        <end position="309"/>
    </location>
</feature>
<keyword evidence="5 7" id="KW-1133">Transmembrane helix</keyword>
<feature type="transmembrane region" description="Helical" evidence="7">
    <location>
        <begin position="98"/>
        <end position="119"/>
    </location>
</feature>
<dbReference type="EMBL" id="CP034437">
    <property type="protein sequence ID" value="AZN41077.1"/>
    <property type="molecule type" value="Genomic_DNA"/>
</dbReference>
<accession>A0A3Q8X672</accession>
<feature type="transmembrane region" description="Helical" evidence="7">
    <location>
        <begin position="228"/>
        <end position="252"/>
    </location>
</feature>
<comment type="subcellular location">
    <subcellularLocation>
        <location evidence="1 7">Cell membrane</location>
        <topology evidence="1 7">Multi-pass membrane protein</topology>
    </subcellularLocation>
</comment>
<feature type="transmembrane region" description="Helical" evidence="7">
    <location>
        <begin position="288"/>
        <end position="313"/>
    </location>
</feature>
<dbReference type="OrthoDB" id="9785836at2"/>
<name>A0A3Q8X672_9BACL</name>
<feature type="transmembrane region" description="Helical" evidence="7">
    <location>
        <begin position="37"/>
        <end position="61"/>
    </location>
</feature>
<dbReference type="RefSeq" id="WP_126016784.1">
    <property type="nucleotide sequence ID" value="NZ_CP034437.1"/>
</dbReference>
<dbReference type="InterPro" id="IPR035906">
    <property type="entry name" value="MetI-like_sf"/>
</dbReference>
<proteinExistence type="inferred from homology"/>
<keyword evidence="3" id="KW-1003">Cell membrane</keyword>
<reference evidence="10" key="1">
    <citation type="submission" date="2018-12" db="EMBL/GenBank/DDBJ databases">
        <title>Genome sequence of Peanibacillus sp.</title>
        <authorList>
            <person name="Subramani G."/>
            <person name="Srinivasan S."/>
            <person name="Kim M.K."/>
        </authorList>
    </citation>
    <scope>NUCLEOTIDE SEQUENCE [LARGE SCALE GENOMIC DNA]</scope>
    <source>
        <strain evidence="10">18JY67-1</strain>
    </source>
</reference>